<evidence type="ECO:0000256" key="1">
    <source>
        <dbReference type="ARBA" id="ARBA00001974"/>
    </source>
</evidence>
<name>K0YKF3_9ACTN</name>
<evidence type="ECO:0000256" key="5">
    <source>
        <dbReference type="SAM" id="SignalP"/>
    </source>
</evidence>
<evidence type="ECO:0000256" key="3">
    <source>
        <dbReference type="ARBA" id="ARBA00022827"/>
    </source>
</evidence>
<keyword evidence="5" id="KW-0732">Signal</keyword>
<protein>
    <recommendedName>
        <fullName evidence="6">FAD-dependent oxidoreductase 2 FAD-binding domain-containing protein</fullName>
    </recommendedName>
</protein>
<keyword evidence="8" id="KW-1185">Reference proteome</keyword>
<dbReference type="PANTHER" id="PTHR43400:SF7">
    <property type="entry name" value="FAD-DEPENDENT OXIDOREDUCTASE 2 FAD BINDING DOMAIN-CONTAINING PROTEIN"/>
    <property type="match status" value="1"/>
</dbReference>
<dbReference type="InterPro" id="IPR006311">
    <property type="entry name" value="TAT_signal"/>
</dbReference>
<dbReference type="Gene3D" id="3.50.50.60">
    <property type="entry name" value="FAD/NAD(P)-binding domain"/>
    <property type="match status" value="1"/>
</dbReference>
<accession>K0YKF3</accession>
<proteinExistence type="predicted"/>
<keyword evidence="2" id="KW-0285">Flavoprotein</keyword>
<feature type="signal peptide" evidence="5">
    <location>
        <begin position="1"/>
        <end position="18"/>
    </location>
</feature>
<dbReference type="InterPro" id="IPR036188">
    <property type="entry name" value="FAD/NAD-bd_sf"/>
</dbReference>
<evidence type="ECO:0000256" key="2">
    <source>
        <dbReference type="ARBA" id="ARBA00022630"/>
    </source>
</evidence>
<dbReference type="EMBL" id="ADMD01000007">
    <property type="protein sequence ID" value="EJZ83971.1"/>
    <property type="molecule type" value="Genomic_DNA"/>
</dbReference>
<reference evidence="7 8" key="1">
    <citation type="submission" date="2012-08" db="EMBL/GenBank/DDBJ databases">
        <title>The Genome Sequence of Slackia piriformis YIT 12062.</title>
        <authorList>
            <consortium name="The Broad Institute Genome Sequencing Platform"/>
            <person name="Earl A."/>
            <person name="Ward D."/>
            <person name="Feldgarden M."/>
            <person name="Gevers D."/>
            <person name="Morotomi M."/>
            <person name="Walker B."/>
            <person name="Young S.K."/>
            <person name="Zeng Q."/>
            <person name="Gargeya S."/>
            <person name="Fitzgerald M."/>
            <person name="Haas B."/>
            <person name="Abouelleil A."/>
            <person name="Alvarado L."/>
            <person name="Arachchi H.M."/>
            <person name="Berlin A.M."/>
            <person name="Chapman S.B."/>
            <person name="Goldberg J."/>
            <person name="Griggs A."/>
            <person name="Gujja S."/>
            <person name="Hansen M."/>
            <person name="Howarth C."/>
            <person name="Imamovic A."/>
            <person name="Larimer J."/>
            <person name="McCowen C."/>
            <person name="Montmayeur A."/>
            <person name="Murphy C."/>
            <person name="Neiman D."/>
            <person name="Pearson M."/>
            <person name="Priest M."/>
            <person name="Roberts A."/>
            <person name="Saif S."/>
            <person name="Shea T."/>
            <person name="Sisk P."/>
            <person name="Sykes S."/>
            <person name="Wortman J."/>
            <person name="Nusbaum C."/>
            <person name="Birren B."/>
        </authorList>
    </citation>
    <scope>NUCLEOTIDE SEQUENCE [LARGE SCALE GENOMIC DNA]</scope>
    <source>
        <strain evidence="7 8">YIT 12062</strain>
    </source>
</reference>
<dbReference type="RefSeq" id="WP_009139690.1">
    <property type="nucleotide sequence ID" value="NZ_JH815198.1"/>
</dbReference>
<dbReference type="OrthoDB" id="5168853at2"/>
<dbReference type="PRINTS" id="PR00411">
    <property type="entry name" value="PNDRDTASEI"/>
</dbReference>
<comment type="cofactor">
    <cofactor evidence="1">
        <name>FAD</name>
        <dbReference type="ChEBI" id="CHEBI:57692"/>
    </cofactor>
</comment>
<dbReference type="HOGENOM" id="CLU_011398_4_3_11"/>
<dbReference type="PATRIC" id="fig|742818.3.peg.1580"/>
<dbReference type="Proteomes" id="UP000006069">
    <property type="component" value="Unassembled WGS sequence"/>
</dbReference>
<dbReference type="InterPro" id="IPR027477">
    <property type="entry name" value="Succ_DH/fumarate_Rdtase_cat_sf"/>
</dbReference>
<dbReference type="InParanoid" id="K0YKF3"/>
<evidence type="ECO:0000259" key="6">
    <source>
        <dbReference type="Pfam" id="PF00890"/>
    </source>
</evidence>
<keyword evidence="3" id="KW-0274">FAD</keyword>
<dbReference type="InterPro" id="IPR050315">
    <property type="entry name" value="FAD-oxidoreductase_2"/>
</dbReference>
<dbReference type="AlphaFoldDB" id="K0YKF3"/>
<dbReference type="PANTHER" id="PTHR43400">
    <property type="entry name" value="FUMARATE REDUCTASE"/>
    <property type="match status" value="1"/>
</dbReference>
<dbReference type="Pfam" id="PF00890">
    <property type="entry name" value="FAD_binding_2"/>
    <property type="match status" value="2"/>
</dbReference>
<dbReference type="SUPFAM" id="SSF51905">
    <property type="entry name" value="FAD/NAD(P)-binding domain"/>
    <property type="match status" value="1"/>
</dbReference>
<dbReference type="PROSITE" id="PS51318">
    <property type="entry name" value="TAT"/>
    <property type="match status" value="1"/>
</dbReference>
<dbReference type="InterPro" id="IPR003953">
    <property type="entry name" value="FAD-dep_OxRdtase_2_FAD-bd"/>
</dbReference>
<dbReference type="eggNOG" id="COG1053">
    <property type="taxonomic scope" value="Bacteria"/>
</dbReference>
<gene>
    <name evidence="7" type="ORF">HMPREF9451_01497</name>
</gene>
<sequence>MAVSRRGFVGATLAGAFAACGLAACSPSVSSSGKESASNDAVDWKSRLDVMLSSALPGNTSEDVDVQETQDYDVVVVGAGCSGTNTAVRAAQAGLRVAIVEKTSHLGGASLKSWAPSVPNSSFAKAAGVTTDTEPIIQSWIADSHWRVDAAAIRQLVNSSSAAVDWMAELGWNFTYLGMGADITALPEYDERGPLFDAMVEEFVKPEGALFFETTAKRLVKNEDGSIGGVVVVDNQGRGMQLNARAVVIATGGYGANAAMVKAAFGFEGVFAGLPQNIGEGLEMAWHAGACKPQNFGGQMLHQTLARATDSLLSSFDDFPAKYPMILSYVANVLNVGPTGKRFRSESLVLDAVPAANSSAYQGSFHYVIVSKSMMDTLEAQGLTGLGVDYSPGLPPEYKPVYDLDTPWEGITDVFDRMVEDGKGYKGDTAEDLARAAGMDAEIFSAQLASYDASCEAGVDEQYGKPAAYLKKLGEGPYYAIIAEENNLCSWGGLLVNTDYQVLDDAKLPIKGLYAVGNEAGGNLYNDTYVGFGYGMANTITSGYLCGTKLGEALS</sequence>
<feature type="domain" description="FAD-dependent oxidoreductase 2 FAD-binding" evidence="6">
    <location>
        <begin position="73"/>
        <end position="290"/>
    </location>
</feature>
<dbReference type="GO" id="GO:0033765">
    <property type="term" value="F:steroid dehydrogenase activity, acting on the CH-CH group of donors"/>
    <property type="evidence" value="ECO:0007669"/>
    <property type="project" value="UniProtKB-ARBA"/>
</dbReference>
<feature type="domain" description="FAD-dependent oxidoreductase 2 FAD-binding" evidence="6">
    <location>
        <begin position="413"/>
        <end position="522"/>
    </location>
</feature>
<organism evidence="7 8">
    <name type="scientific">Slackia piriformis YIT 12062</name>
    <dbReference type="NCBI Taxonomy" id="742818"/>
    <lineage>
        <taxon>Bacteria</taxon>
        <taxon>Bacillati</taxon>
        <taxon>Actinomycetota</taxon>
        <taxon>Coriobacteriia</taxon>
        <taxon>Eggerthellales</taxon>
        <taxon>Eggerthellaceae</taxon>
        <taxon>Slackia</taxon>
    </lineage>
</organism>
<dbReference type="Gene3D" id="3.90.700.10">
    <property type="entry name" value="Succinate dehydrogenase/fumarate reductase flavoprotein, catalytic domain"/>
    <property type="match status" value="1"/>
</dbReference>
<evidence type="ECO:0000256" key="4">
    <source>
        <dbReference type="ARBA" id="ARBA00023002"/>
    </source>
</evidence>
<dbReference type="SUPFAM" id="SSF56425">
    <property type="entry name" value="Succinate dehydrogenase/fumarate reductase flavoprotein, catalytic domain"/>
    <property type="match status" value="1"/>
</dbReference>
<keyword evidence="4" id="KW-0560">Oxidoreductase</keyword>
<evidence type="ECO:0000313" key="8">
    <source>
        <dbReference type="Proteomes" id="UP000006069"/>
    </source>
</evidence>
<evidence type="ECO:0000313" key="7">
    <source>
        <dbReference type="EMBL" id="EJZ83971.1"/>
    </source>
</evidence>
<dbReference type="PROSITE" id="PS51257">
    <property type="entry name" value="PROKAR_LIPOPROTEIN"/>
    <property type="match status" value="1"/>
</dbReference>
<comment type="caution">
    <text evidence="7">The sequence shown here is derived from an EMBL/GenBank/DDBJ whole genome shotgun (WGS) entry which is preliminary data.</text>
</comment>
<feature type="chain" id="PRO_5038695853" description="FAD-dependent oxidoreductase 2 FAD-binding domain-containing protein" evidence="5">
    <location>
        <begin position="19"/>
        <end position="555"/>
    </location>
</feature>